<dbReference type="Proteomes" id="UP001283361">
    <property type="component" value="Unassembled WGS sequence"/>
</dbReference>
<accession>A0AAE1D6C9</accession>
<evidence type="ECO:0000313" key="1">
    <source>
        <dbReference type="EMBL" id="KAK3758098.1"/>
    </source>
</evidence>
<name>A0AAE1D6C9_9GAST</name>
<gene>
    <name evidence="1" type="ORF">RRG08_006673</name>
</gene>
<evidence type="ECO:0000313" key="2">
    <source>
        <dbReference type="Proteomes" id="UP001283361"/>
    </source>
</evidence>
<sequence length="94" mass="10661">MRPILGSVWSARTIVLCGKSQIIVITALQCPERRWAVSERTAGCWWQRATASLVDDRPGYGHLITGRYFREGIIPRALSSNVKQDLRDPPMHDK</sequence>
<comment type="caution">
    <text evidence="1">The sequence shown here is derived from an EMBL/GenBank/DDBJ whole genome shotgun (WGS) entry which is preliminary data.</text>
</comment>
<dbReference type="AlphaFoldDB" id="A0AAE1D6C9"/>
<organism evidence="1 2">
    <name type="scientific">Elysia crispata</name>
    <name type="common">lettuce slug</name>
    <dbReference type="NCBI Taxonomy" id="231223"/>
    <lineage>
        <taxon>Eukaryota</taxon>
        <taxon>Metazoa</taxon>
        <taxon>Spiralia</taxon>
        <taxon>Lophotrochozoa</taxon>
        <taxon>Mollusca</taxon>
        <taxon>Gastropoda</taxon>
        <taxon>Heterobranchia</taxon>
        <taxon>Euthyneura</taxon>
        <taxon>Panpulmonata</taxon>
        <taxon>Sacoglossa</taxon>
        <taxon>Placobranchoidea</taxon>
        <taxon>Plakobranchidae</taxon>
        <taxon>Elysia</taxon>
    </lineage>
</organism>
<proteinExistence type="predicted"/>
<protein>
    <submittedName>
        <fullName evidence="1">Uncharacterized protein</fullName>
    </submittedName>
</protein>
<dbReference type="EMBL" id="JAWDGP010005301">
    <property type="protein sequence ID" value="KAK3758098.1"/>
    <property type="molecule type" value="Genomic_DNA"/>
</dbReference>
<keyword evidence="2" id="KW-1185">Reference proteome</keyword>
<reference evidence="1" key="1">
    <citation type="journal article" date="2023" name="G3 (Bethesda)">
        <title>A reference genome for the long-term kleptoplast-retaining sea slug Elysia crispata morphotype clarki.</title>
        <authorList>
            <person name="Eastman K.E."/>
            <person name="Pendleton A.L."/>
            <person name="Shaikh M.A."/>
            <person name="Suttiyut T."/>
            <person name="Ogas R."/>
            <person name="Tomko P."/>
            <person name="Gavelis G."/>
            <person name="Widhalm J.R."/>
            <person name="Wisecaver J.H."/>
        </authorList>
    </citation>
    <scope>NUCLEOTIDE SEQUENCE</scope>
    <source>
        <strain evidence="1">ECLA1</strain>
    </source>
</reference>